<dbReference type="EMBL" id="NRHC01000006">
    <property type="protein sequence ID" value="RIY34385.1"/>
    <property type="molecule type" value="Genomic_DNA"/>
</dbReference>
<protein>
    <recommendedName>
        <fullName evidence="3">Aldose 1-epimerase</fullName>
    </recommendedName>
</protein>
<dbReference type="SUPFAM" id="SSF74650">
    <property type="entry name" value="Galactose mutarotase-like"/>
    <property type="match status" value="1"/>
</dbReference>
<dbReference type="InterPro" id="IPR011013">
    <property type="entry name" value="Gal_mutarotase_sf_dom"/>
</dbReference>
<dbReference type="RefSeq" id="WP_119524370.1">
    <property type="nucleotide sequence ID" value="NZ_NRHC01000006.1"/>
</dbReference>
<accession>A0A3A1Y9N0</accession>
<evidence type="ECO:0000313" key="2">
    <source>
        <dbReference type="Proteomes" id="UP000265691"/>
    </source>
</evidence>
<dbReference type="GO" id="GO:0033499">
    <property type="term" value="P:galactose catabolic process via UDP-galactose, Leloir pathway"/>
    <property type="evidence" value="ECO:0007669"/>
    <property type="project" value="TreeGrafter"/>
</dbReference>
<dbReference type="Gene3D" id="2.70.98.10">
    <property type="match status" value="1"/>
</dbReference>
<reference evidence="1 2" key="1">
    <citation type="submission" date="2017-08" db="EMBL/GenBank/DDBJ databases">
        <title>Reclassification of Bisgaard taxon 37 and 44.</title>
        <authorList>
            <person name="Christensen H."/>
        </authorList>
    </citation>
    <scope>NUCLEOTIDE SEQUENCE [LARGE SCALE GENOMIC DNA]</scope>
    <source>
        <strain evidence="1 2">B96_3</strain>
    </source>
</reference>
<dbReference type="Proteomes" id="UP000265691">
    <property type="component" value="Unassembled WGS sequence"/>
</dbReference>
<dbReference type="PANTHER" id="PTHR10091:SF0">
    <property type="entry name" value="GALACTOSE MUTAROTASE"/>
    <property type="match status" value="1"/>
</dbReference>
<dbReference type="AlphaFoldDB" id="A0A3A1Y9N0"/>
<sequence>MDFVKPEDLTAKLQTFTLTNKQDTKVTILNLGGIVHEFILNSSTAPQNLLVSCSPLVDYVLNPFNVNKQIGRVAGRIGNASFKLGEQLIKVEANQGVNCLHGGTAGMGNQWFAGEQVSTNKCRLSKLLTPEVDGFPGELEVMLEYELTEDNQLILTYHATAQSPSVFDPTSHTYWRIEPTKSSLQINGEHYQLDQQQLPVAVDNNPVYDFKQPKNLEQALSALQAFTGNPVQAFDEVYQVGKQVNNSLPLVAELNVASLYNLKVYSARNGLVIFTANPLDVKAHDQGVFNSLALEPQTLPNSLNQPEFGEIRLEAGQTTSCQIVFAVTSLI</sequence>
<dbReference type="PANTHER" id="PTHR10091">
    <property type="entry name" value="ALDOSE-1-EPIMERASE"/>
    <property type="match status" value="1"/>
</dbReference>
<evidence type="ECO:0008006" key="3">
    <source>
        <dbReference type="Google" id="ProtNLM"/>
    </source>
</evidence>
<comment type="caution">
    <text evidence="1">The sequence shown here is derived from an EMBL/GenBank/DDBJ whole genome shotgun (WGS) entry which is preliminary data.</text>
</comment>
<dbReference type="InterPro" id="IPR014718">
    <property type="entry name" value="GH-type_carb-bd"/>
</dbReference>
<dbReference type="OrthoDB" id="9779408at2"/>
<name>A0A3A1Y9N0_9GAMM</name>
<organism evidence="1 2">
    <name type="scientific">Psittacicella hinzii</name>
    <dbReference type="NCBI Taxonomy" id="2028575"/>
    <lineage>
        <taxon>Bacteria</taxon>
        <taxon>Pseudomonadati</taxon>
        <taxon>Pseudomonadota</taxon>
        <taxon>Gammaproteobacteria</taxon>
        <taxon>Pasteurellales</taxon>
        <taxon>Psittacicellaceae</taxon>
        <taxon>Psittacicella</taxon>
    </lineage>
</organism>
<dbReference type="GO" id="GO:0030246">
    <property type="term" value="F:carbohydrate binding"/>
    <property type="evidence" value="ECO:0007669"/>
    <property type="project" value="InterPro"/>
</dbReference>
<gene>
    <name evidence="1" type="ORF">CKF54_00745</name>
</gene>
<proteinExistence type="predicted"/>
<keyword evidence="2" id="KW-1185">Reference proteome</keyword>
<dbReference type="GO" id="GO:0004034">
    <property type="term" value="F:aldose 1-epimerase activity"/>
    <property type="evidence" value="ECO:0007669"/>
    <property type="project" value="TreeGrafter"/>
</dbReference>
<dbReference type="GO" id="GO:0006006">
    <property type="term" value="P:glucose metabolic process"/>
    <property type="evidence" value="ECO:0007669"/>
    <property type="project" value="TreeGrafter"/>
</dbReference>
<evidence type="ECO:0000313" key="1">
    <source>
        <dbReference type="EMBL" id="RIY34385.1"/>
    </source>
</evidence>
<dbReference type="GO" id="GO:0005737">
    <property type="term" value="C:cytoplasm"/>
    <property type="evidence" value="ECO:0007669"/>
    <property type="project" value="TreeGrafter"/>
</dbReference>
<dbReference type="InterPro" id="IPR008183">
    <property type="entry name" value="Aldose_1/G6P_1-epimerase"/>
</dbReference>
<dbReference type="Pfam" id="PF01263">
    <property type="entry name" value="Aldose_epim"/>
    <property type="match status" value="1"/>
</dbReference>